<name>A0A4Q7M6K5_9MICO</name>
<dbReference type="PANTHER" id="PTHR28208:SF3">
    <property type="entry name" value="PHOSPHATIDATE PHOSPHATASE APP1"/>
    <property type="match status" value="1"/>
</dbReference>
<feature type="domain" description="Phosphatidate phosphatase APP1 catalytic" evidence="2">
    <location>
        <begin position="163"/>
        <end position="312"/>
    </location>
</feature>
<dbReference type="AlphaFoldDB" id="A0A4Q7M6K5"/>
<dbReference type="PANTHER" id="PTHR28208">
    <property type="entry name" value="PHOSPHATIDATE PHOSPHATASE APP1"/>
    <property type="match status" value="1"/>
</dbReference>
<dbReference type="InterPro" id="IPR052935">
    <property type="entry name" value="Mg2+_PAP"/>
</dbReference>
<feature type="region of interest" description="Disordered" evidence="1">
    <location>
        <begin position="324"/>
        <end position="346"/>
    </location>
</feature>
<dbReference type="Proteomes" id="UP000293852">
    <property type="component" value="Unassembled WGS sequence"/>
</dbReference>
<dbReference type="RefSeq" id="WP_242607992.1">
    <property type="nucleotide sequence ID" value="NZ_SGWX01000001.1"/>
</dbReference>
<reference evidence="3 4" key="1">
    <citation type="submission" date="2019-02" db="EMBL/GenBank/DDBJ databases">
        <title>Sequencing the genomes of 1000 actinobacteria strains.</title>
        <authorList>
            <person name="Klenk H.-P."/>
        </authorList>
    </citation>
    <scope>NUCLEOTIDE SEQUENCE [LARGE SCALE GENOMIC DNA]</scope>
    <source>
        <strain evidence="3 4">DSM 16932</strain>
    </source>
</reference>
<proteinExistence type="predicted"/>
<keyword evidence="4" id="KW-1185">Reference proteome</keyword>
<protein>
    <submittedName>
        <fullName evidence="3">Phosphatidate phosphatase APP1</fullName>
    </submittedName>
</protein>
<gene>
    <name evidence="3" type="ORF">EV386_3060</name>
</gene>
<dbReference type="GO" id="GO:0008195">
    <property type="term" value="F:phosphatidate phosphatase activity"/>
    <property type="evidence" value="ECO:0007669"/>
    <property type="project" value="InterPro"/>
</dbReference>
<evidence type="ECO:0000259" key="2">
    <source>
        <dbReference type="Pfam" id="PF09949"/>
    </source>
</evidence>
<evidence type="ECO:0000256" key="1">
    <source>
        <dbReference type="SAM" id="MobiDB-lite"/>
    </source>
</evidence>
<sequence>MSERPEHISPSTADGKAASRAHVAAIIEDRVIAALGALLRGGAGWLPRVEPYTGFGTPRRVRVLARVLLSPRRLGHGAPRPVQRGFRTFLTLPAPGRRVIVTVGDTVVEAVSDRAGYIDVEVDLPTGAPLEPGWQRATLRTTDPYGVEVHAGLVVVGDDARLGVISDIDDTAMVTAVPTLFVAAWNMLWVRAAARRAVRGMAELYASVAQAHPDAPFVYLSAGAWNTARTLRRFLARHGYPPGPLLLTDFGPTQTGWFRSGRQHKTTSLERLFATFPQVRWLLVGDDGQQDPEIYAQAAREHPDTVLAIGIRTMSRTERVIATAGAAKDRRPGEAASSAASRTEQVAAAVRPVVTGRDGEELAAGLATVPGLLDSTD</sequence>
<accession>A0A4Q7M6K5</accession>
<evidence type="ECO:0000313" key="4">
    <source>
        <dbReference type="Proteomes" id="UP000293852"/>
    </source>
</evidence>
<evidence type="ECO:0000313" key="3">
    <source>
        <dbReference type="EMBL" id="RZS62713.1"/>
    </source>
</evidence>
<dbReference type="InterPro" id="IPR019236">
    <property type="entry name" value="APP1_cat"/>
</dbReference>
<dbReference type="EMBL" id="SGWX01000001">
    <property type="protein sequence ID" value="RZS62713.1"/>
    <property type="molecule type" value="Genomic_DNA"/>
</dbReference>
<comment type="caution">
    <text evidence="3">The sequence shown here is derived from an EMBL/GenBank/DDBJ whole genome shotgun (WGS) entry which is preliminary data.</text>
</comment>
<organism evidence="3 4">
    <name type="scientific">Xylanimonas ulmi</name>
    <dbReference type="NCBI Taxonomy" id="228973"/>
    <lineage>
        <taxon>Bacteria</taxon>
        <taxon>Bacillati</taxon>
        <taxon>Actinomycetota</taxon>
        <taxon>Actinomycetes</taxon>
        <taxon>Micrococcales</taxon>
        <taxon>Promicromonosporaceae</taxon>
        <taxon>Xylanimonas</taxon>
    </lineage>
</organism>
<dbReference type="Pfam" id="PF09949">
    <property type="entry name" value="APP1_cat"/>
    <property type="match status" value="1"/>
</dbReference>